<name>A0A2K3PP46_TRIPR</name>
<dbReference type="AlphaFoldDB" id="A0A2K3PP46"/>
<evidence type="ECO:0000313" key="2">
    <source>
        <dbReference type="Proteomes" id="UP000236291"/>
    </source>
</evidence>
<dbReference type="Proteomes" id="UP000236291">
    <property type="component" value="Unassembled WGS sequence"/>
</dbReference>
<dbReference type="EMBL" id="ASHM01009026">
    <property type="protein sequence ID" value="PNY17041.1"/>
    <property type="molecule type" value="Genomic_DNA"/>
</dbReference>
<reference evidence="1 2" key="2">
    <citation type="journal article" date="2017" name="Front. Plant Sci.">
        <title>Gene Classification and Mining of Molecular Markers Useful in Red Clover (Trifolium pratense) Breeding.</title>
        <authorList>
            <person name="Istvanek J."/>
            <person name="Dluhosova J."/>
            <person name="Dluhos P."/>
            <person name="Patkova L."/>
            <person name="Nedelnik J."/>
            <person name="Repkova J."/>
        </authorList>
    </citation>
    <scope>NUCLEOTIDE SEQUENCE [LARGE SCALE GENOMIC DNA]</scope>
    <source>
        <strain evidence="2">cv. Tatra</strain>
        <tissue evidence="1">Young leaves</tissue>
    </source>
</reference>
<protein>
    <submittedName>
        <fullName evidence="1">Uncharacterized protein</fullName>
    </submittedName>
</protein>
<organism evidence="1 2">
    <name type="scientific">Trifolium pratense</name>
    <name type="common">Red clover</name>
    <dbReference type="NCBI Taxonomy" id="57577"/>
    <lineage>
        <taxon>Eukaryota</taxon>
        <taxon>Viridiplantae</taxon>
        <taxon>Streptophyta</taxon>
        <taxon>Embryophyta</taxon>
        <taxon>Tracheophyta</taxon>
        <taxon>Spermatophyta</taxon>
        <taxon>Magnoliopsida</taxon>
        <taxon>eudicotyledons</taxon>
        <taxon>Gunneridae</taxon>
        <taxon>Pentapetalae</taxon>
        <taxon>rosids</taxon>
        <taxon>fabids</taxon>
        <taxon>Fabales</taxon>
        <taxon>Fabaceae</taxon>
        <taxon>Papilionoideae</taxon>
        <taxon>50 kb inversion clade</taxon>
        <taxon>NPAAA clade</taxon>
        <taxon>Hologalegina</taxon>
        <taxon>IRL clade</taxon>
        <taxon>Trifolieae</taxon>
        <taxon>Trifolium</taxon>
    </lineage>
</organism>
<gene>
    <name evidence="1" type="ORF">L195_g013775</name>
</gene>
<sequence length="28" mass="3085">EAVFSTLRSFGSSTEWEIAEHEGVETVS</sequence>
<accession>A0A2K3PP46</accession>
<comment type="caution">
    <text evidence="1">The sequence shown here is derived from an EMBL/GenBank/DDBJ whole genome shotgun (WGS) entry which is preliminary data.</text>
</comment>
<proteinExistence type="predicted"/>
<feature type="non-terminal residue" evidence="1">
    <location>
        <position position="1"/>
    </location>
</feature>
<evidence type="ECO:0000313" key="1">
    <source>
        <dbReference type="EMBL" id="PNY17041.1"/>
    </source>
</evidence>
<reference evidence="1 2" key="1">
    <citation type="journal article" date="2014" name="Am. J. Bot.">
        <title>Genome assembly and annotation for red clover (Trifolium pratense; Fabaceae).</title>
        <authorList>
            <person name="Istvanek J."/>
            <person name="Jaros M."/>
            <person name="Krenek A."/>
            <person name="Repkova J."/>
        </authorList>
    </citation>
    <scope>NUCLEOTIDE SEQUENCE [LARGE SCALE GENOMIC DNA]</scope>
    <source>
        <strain evidence="2">cv. Tatra</strain>
        <tissue evidence="1">Young leaves</tissue>
    </source>
</reference>